<organism evidence="1 2">
    <name type="scientific">Trichothecium roseum</name>
    <dbReference type="NCBI Taxonomy" id="47278"/>
    <lineage>
        <taxon>Eukaryota</taxon>
        <taxon>Fungi</taxon>
        <taxon>Dikarya</taxon>
        <taxon>Ascomycota</taxon>
        <taxon>Pezizomycotina</taxon>
        <taxon>Sordariomycetes</taxon>
        <taxon>Hypocreomycetidae</taxon>
        <taxon>Hypocreales</taxon>
        <taxon>Hypocreales incertae sedis</taxon>
        <taxon>Trichothecium</taxon>
    </lineage>
</organism>
<protein>
    <submittedName>
        <fullName evidence="1">Uncharacterized protein</fullName>
    </submittedName>
</protein>
<dbReference type="Proteomes" id="UP001163324">
    <property type="component" value="Chromosome 6"/>
</dbReference>
<evidence type="ECO:0000313" key="1">
    <source>
        <dbReference type="EMBL" id="KAI9898259.1"/>
    </source>
</evidence>
<proteinExistence type="predicted"/>
<name>A0ACC0UW13_9HYPO</name>
<gene>
    <name evidence="1" type="ORF">N3K66_006619</name>
</gene>
<dbReference type="EMBL" id="CM047945">
    <property type="protein sequence ID" value="KAI9898259.1"/>
    <property type="molecule type" value="Genomic_DNA"/>
</dbReference>
<keyword evidence="2" id="KW-1185">Reference proteome</keyword>
<comment type="caution">
    <text evidence="1">The sequence shown here is derived from an EMBL/GenBank/DDBJ whole genome shotgun (WGS) entry which is preliminary data.</text>
</comment>
<accession>A0ACC0UW13</accession>
<sequence>MPPRIPTAEDFEPLSRTLPHVVHFPDPPESTTAILVLLHGLGDSHAPFASFASAMNLPGVLCVSVRGTSPLPMAGEGSFHWGDDMLISGETGVTAAAGGGVDEDPGFKNARDAIVNQLVQGVLVDRCGWEKGDVMFFGFGQGGSLGLGIGAEGGYKGVVSVGGSLPLSMLSSTSSVARQRGKSGTPVLAVQLGDAKVERMGQEFAHVEVVRWKRTGVGMPSNREEMFPIMKFFADRLKAW</sequence>
<reference evidence="1" key="1">
    <citation type="submission" date="2022-10" db="EMBL/GenBank/DDBJ databases">
        <title>Complete Genome of Trichothecium roseum strain YXFP-22015, a Plant Pathogen Isolated from Citrus.</title>
        <authorList>
            <person name="Wang Y."/>
            <person name="Zhu L."/>
        </authorList>
    </citation>
    <scope>NUCLEOTIDE SEQUENCE</scope>
    <source>
        <strain evidence="1">YXFP-22015</strain>
    </source>
</reference>
<evidence type="ECO:0000313" key="2">
    <source>
        <dbReference type="Proteomes" id="UP001163324"/>
    </source>
</evidence>